<sequence length="167" mass="18084">MKSLLLGGLFLVATTVVAATDPQITGIAKNAQFKACLSTVSALEKFFGEGNNYGSWASWATSQPDKQPFNVSMEITFSDGDQLVDFTVTPTPDGECSYVYTRTWFSPKSCIATSKEGFLNDAKYKTDLNKNIAAFEDGGTRVLLMPAGSGCVVQKKEVGFRHKKQGT</sequence>
<evidence type="ECO:0000313" key="3">
    <source>
        <dbReference type="Proteomes" id="UP000237222"/>
    </source>
</evidence>
<name>A0A2S4HF89_9GAMM</name>
<proteinExistence type="predicted"/>
<evidence type="ECO:0000256" key="1">
    <source>
        <dbReference type="SAM" id="SignalP"/>
    </source>
</evidence>
<dbReference type="Proteomes" id="UP000237222">
    <property type="component" value="Unassembled WGS sequence"/>
</dbReference>
<feature type="signal peptide" evidence="1">
    <location>
        <begin position="1"/>
        <end position="18"/>
    </location>
</feature>
<dbReference type="OrthoDB" id="8908985at2"/>
<feature type="chain" id="PRO_5015776337" evidence="1">
    <location>
        <begin position="19"/>
        <end position="167"/>
    </location>
</feature>
<protein>
    <submittedName>
        <fullName evidence="2">Uncharacterized protein</fullName>
    </submittedName>
</protein>
<dbReference type="AlphaFoldDB" id="A0A2S4HF89"/>
<accession>A0A2S4HF89</accession>
<reference evidence="2" key="1">
    <citation type="submission" date="2018-01" db="EMBL/GenBank/DDBJ databases">
        <authorList>
            <person name="Yu X.-D."/>
        </authorList>
    </citation>
    <scope>NUCLEOTIDE SEQUENCE</scope>
    <source>
        <strain evidence="2">ZX-21</strain>
    </source>
</reference>
<evidence type="ECO:0000313" key="2">
    <source>
        <dbReference type="EMBL" id="POP52620.1"/>
    </source>
</evidence>
<dbReference type="EMBL" id="PQGG01000027">
    <property type="protein sequence ID" value="POP52620.1"/>
    <property type="molecule type" value="Genomic_DNA"/>
</dbReference>
<keyword evidence="1" id="KW-0732">Signal</keyword>
<gene>
    <name evidence="2" type="ORF">C0068_11115</name>
</gene>
<organism evidence="2 3">
    <name type="scientific">Zhongshania marina</name>
    <dbReference type="NCBI Taxonomy" id="2304603"/>
    <lineage>
        <taxon>Bacteria</taxon>
        <taxon>Pseudomonadati</taxon>
        <taxon>Pseudomonadota</taxon>
        <taxon>Gammaproteobacteria</taxon>
        <taxon>Cellvibrionales</taxon>
        <taxon>Spongiibacteraceae</taxon>
        <taxon>Zhongshania</taxon>
    </lineage>
</organism>
<comment type="caution">
    <text evidence="2">The sequence shown here is derived from an EMBL/GenBank/DDBJ whole genome shotgun (WGS) entry which is preliminary data.</text>
</comment>
<dbReference type="RefSeq" id="WP_103684563.1">
    <property type="nucleotide sequence ID" value="NZ_PQGG01000027.1"/>
</dbReference>